<evidence type="ECO:0000256" key="6">
    <source>
        <dbReference type="ARBA" id="ARBA00022989"/>
    </source>
</evidence>
<accession>A0A424YAY1</accession>
<organism evidence="13 14">
    <name type="scientific">Candidatus Syntrophonatronum acetioxidans</name>
    <dbReference type="NCBI Taxonomy" id="1795816"/>
    <lineage>
        <taxon>Bacteria</taxon>
        <taxon>Bacillati</taxon>
        <taxon>Bacillota</taxon>
        <taxon>Clostridia</taxon>
        <taxon>Eubacteriales</taxon>
        <taxon>Syntrophomonadaceae</taxon>
        <taxon>Candidatus Syntrophonatronum</taxon>
    </lineage>
</organism>
<evidence type="ECO:0000256" key="10">
    <source>
        <dbReference type="SAM" id="Coils"/>
    </source>
</evidence>
<keyword evidence="3" id="KW-1003">Cell membrane</keyword>
<evidence type="ECO:0000313" key="14">
    <source>
        <dbReference type="Proteomes" id="UP000285138"/>
    </source>
</evidence>
<dbReference type="PANTHER" id="PTHR12428:SF65">
    <property type="entry name" value="CYTOCHROME C OXIDASE ASSEMBLY PROTEIN COX18, MITOCHONDRIAL"/>
    <property type="match status" value="1"/>
</dbReference>
<dbReference type="PRINTS" id="PR00701">
    <property type="entry name" value="60KDINNERMP"/>
</dbReference>
<evidence type="ECO:0000256" key="8">
    <source>
        <dbReference type="ARBA" id="ARBA00023186"/>
    </source>
</evidence>
<evidence type="ECO:0000313" key="13">
    <source>
        <dbReference type="EMBL" id="RQD73908.1"/>
    </source>
</evidence>
<evidence type="ECO:0000256" key="4">
    <source>
        <dbReference type="ARBA" id="ARBA00022692"/>
    </source>
</evidence>
<proteinExistence type="inferred from homology"/>
<dbReference type="GO" id="GO:0032977">
    <property type="term" value="F:membrane insertase activity"/>
    <property type="evidence" value="ECO:0007669"/>
    <property type="project" value="InterPro"/>
</dbReference>
<evidence type="ECO:0000256" key="3">
    <source>
        <dbReference type="ARBA" id="ARBA00022475"/>
    </source>
</evidence>
<feature type="domain" description="Membrane insertase YidC/Oxa/ALB C-terminal" evidence="12">
    <location>
        <begin position="23"/>
        <end position="203"/>
    </location>
</feature>
<comment type="caution">
    <text evidence="13">The sequence shown here is derived from an EMBL/GenBank/DDBJ whole genome shotgun (WGS) entry which is preliminary data.</text>
</comment>
<dbReference type="InterPro" id="IPR047196">
    <property type="entry name" value="YidC_ALB_C"/>
</dbReference>
<reference evidence="13 14" key="1">
    <citation type="submission" date="2018-08" db="EMBL/GenBank/DDBJ databases">
        <title>The metabolism and importance of syntrophic acetate oxidation coupled to methane or sulfide production in haloalkaline environments.</title>
        <authorList>
            <person name="Timmers P.H.A."/>
            <person name="Vavourakis C.D."/>
            <person name="Sorokin D.Y."/>
            <person name="Sinninghe Damste J.S."/>
            <person name="Muyzer G."/>
            <person name="Stams A.J.M."/>
            <person name="Plugge C.M."/>
        </authorList>
    </citation>
    <scope>NUCLEOTIDE SEQUENCE [LARGE SCALE GENOMIC DNA]</scope>
    <source>
        <strain evidence="13">MSAO_Bac1</strain>
    </source>
</reference>
<evidence type="ECO:0000256" key="5">
    <source>
        <dbReference type="ARBA" id="ARBA00022927"/>
    </source>
</evidence>
<comment type="similarity">
    <text evidence="9">Belongs to the OXA1/ALB3/YidC family.</text>
</comment>
<keyword evidence="8" id="KW-0143">Chaperone</keyword>
<evidence type="ECO:0000256" key="1">
    <source>
        <dbReference type="ARBA" id="ARBA00004651"/>
    </source>
</evidence>
<dbReference type="InterPro" id="IPR028055">
    <property type="entry name" value="YidC/Oxa/ALB_C"/>
</dbReference>
<dbReference type="GO" id="GO:0015031">
    <property type="term" value="P:protein transport"/>
    <property type="evidence" value="ECO:0007669"/>
    <property type="project" value="UniProtKB-KW"/>
</dbReference>
<evidence type="ECO:0000256" key="7">
    <source>
        <dbReference type="ARBA" id="ARBA00023136"/>
    </source>
</evidence>
<feature type="coiled-coil region" evidence="10">
    <location>
        <begin position="52"/>
        <end position="79"/>
    </location>
</feature>
<dbReference type="GO" id="GO:0051205">
    <property type="term" value="P:protein insertion into membrane"/>
    <property type="evidence" value="ECO:0007669"/>
    <property type="project" value="UniProtKB-ARBA"/>
</dbReference>
<evidence type="ECO:0000256" key="11">
    <source>
        <dbReference type="SAM" id="Phobius"/>
    </source>
</evidence>
<dbReference type="EMBL" id="QZAA01000231">
    <property type="protein sequence ID" value="RQD73908.1"/>
    <property type="molecule type" value="Genomic_DNA"/>
</dbReference>
<keyword evidence="10" id="KW-0175">Coiled coil</keyword>
<keyword evidence="6 11" id="KW-1133">Transmembrane helix</keyword>
<comment type="subcellular location">
    <subcellularLocation>
        <location evidence="1">Cell membrane</location>
        <topology evidence="1">Multi-pass membrane protein</topology>
    </subcellularLocation>
    <subcellularLocation>
        <location evidence="9">Membrane</location>
        <topology evidence="9">Multi-pass membrane protein</topology>
    </subcellularLocation>
</comment>
<dbReference type="AlphaFoldDB" id="A0A424YAY1"/>
<evidence type="ECO:0000256" key="9">
    <source>
        <dbReference type="RuleBase" id="RU003945"/>
    </source>
</evidence>
<evidence type="ECO:0000259" key="12">
    <source>
        <dbReference type="Pfam" id="PF02096"/>
    </source>
</evidence>
<dbReference type="PANTHER" id="PTHR12428">
    <property type="entry name" value="OXA1"/>
    <property type="match status" value="1"/>
</dbReference>
<keyword evidence="5" id="KW-0653">Protein transport</keyword>
<dbReference type="NCBIfam" id="TIGR03592">
    <property type="entry name" value="yidC_oxa1_cterm"/>
    <property type="match status" value="1"/>
</dbReference>
<dbReference type="InterPro" id="IPR001708">
    <property type="entry name" value="YidC/ALB3/OXA1/COX18"/>
</dbReference>
<feature type="transmembrane region" description="Helical" evidence="11">
    <location>
        <begin position="163"/>
        <end position="189"/>
    </location>
</feature>
<dbReference type="Proteomes" id="UP000285138">
    <property type="component" value="Unassembled WGS sequence"/>
</dbReference>
<sequence length="216" mass="24572">MLQPIVDFLLVVLKFLYEFSGNYGLAIILLTIIVRVATFPLTHKQIKSAKAMQEIQPEIKKLQEKYKNDKEKLNEETMKLWKEYNVNPVAGCLPLLIQFPVLIAMFQLLRERDILFQEIADFSPYFLGMDMTMPDPTYILPVLAGATTYFQQKTMTTDQSQKALLIGMPIMLLVISINFQSGLVLYLVVSNLLSLGQHLLMNKPDLKGALKGNENS</sequence>
<gene>
    <name evidence="13" type="primary">yidC</name>
    <name evidence="13" type="ORF">D5R97_08545</name>
</gene>
<keyword evidence="4 9" id="KW-0812">Transmembrane</keyword>
<dbReference type="PRINTS" id="PR01900">
    <property type="entry name" value="YIDCPROTEIN"/>
</dbReference>
<feature type="transmembrane region" description="Helical" evidence="11">
    <location>
        <begin position="23"/>
        <end position="42"/>
    </location>
</feature>
<dbReference type="Pfam" id="PF02096">
    <property type="entry name" value="60KD_IMP"/>
    <property type="match status" value="1"/>
</dbReference>
<dbReference type="GO" id="GO:0005886">
    <property type="term" value="C:plasma membrane"/>
    <property type="evidence" value="ECO:0007669"/>
    <property type="project" value="UniProtKB-SubCell"/>
</dbReference>
<dbReference type="CDD" id="cd20070">
    <property type="entry name" value="5TM_YidC_Alb3"/>
    <property type="match status" value="1"/>
</dbReference>
<keyword evidence="7 11" id="KW-0472">Membrane</keyword>
<protein>
    <submittedName>
        <fullName evidence="13">Membrane protein insertase YidC</fullName>
    </submittedName>
</protein>
<name>A0A424YAY1_9FIRM</name>
<keyword evidence="2" id="KW-0813">Transport</keyword>
<evidence type="ECO:0000256" key="2">
    <source>
        <dbReference type="ARBA" id="ARBA00022448"/>
    </source>
</evidence>